<name>A0A2P6QMG4_ROSCH</name>
<keyword evidence="2" id="KW-1185">Reference proteome</keyword>
<comment type="caution">
    <text evidence="1">The sequence shown here is derived from an EMBL/GenBank/DDBJ whole genome shotgun (WGS) entry which is preliminary data.</text>
</comment>
<reference evidence="1 2" key="1">
    <citation type="journal article" date="2018" name="Nat. Genet.">
        <title>The Rosa genome provides new insights in the design of modern roses.</title>
        <authorList>
            <person name="Bendahmane M."/>
        </authorList>
    </citation>
    <scope>NUCLEOTIDE SEQUENCE [LARGE SCALE GENOMIC DNA]</scope>
    <source>
        <strain evidence="2">cv. Old Blush</strain>
    </source>
</reference>
<accession>A0A2P6QMG4</accession>
<organism evidence="1 2">
    <name type="scientific">Rosa chinensis</name>
    <name type="common">China rose</name>
    <dbReference type="NCBI Taxonomy" id="74649"/>
    <lineage>
        <taxon>Eukaryota</taxon>
        <taxon>Viridiplantae</taxon>
        <taxon>Streptophyta</taxon>
        <taxon>Embryophyta</taxon>
        <taxon>Tracheophyta</taxon>
        <taxon>Spermatophyta</taxon>
        <taxon>Magnoliopsida</taxon>
        <taxon>eudicotyledons</taxon>
        <taxon>Gunneridae</taxon>
        <taxon>Pentapetalae</taxon>
        <taxon>rosids</taxon>
        <taxon>fabids</taxon>
        <taxon>Rosales</taxon>
        <taxon>Rosaceae</taxon>
        <taxon>Rosoideae</taxon>
        <taxon>Rosoideae incertae sedis</taxon>
        <taxon>Rosa</taxon>
    </lineage>
</organism>
<dbReference type="EMBL" id="PDCK01000043">
    <property type="protein sequence ID" value="PRQ35382.1"/>
    <property type="molecule type" value="Genomic_DNA"/>
</dbReference>
<dbReference type="Gramene" id="PRQ35382">
    <property type="protein sequence ID" value="PRQ35382"/>
    <property type="gene ID" value="RchiOBHm_Chr5g0079411"/>
</dbReference>
<sequence>MVALQRNLSKFGIRGIARTGKIALKREKLGASAPFWRFWTLALCECFCWDSKDFVSCGFEIHGYTLIYGNITTTELVTLSRPLCLQQMSQVTAFDECKQLYRCCNNLPRKHNFWINKQLHFCTLKQELLRRS</sequence>
<protein>
    <submittedName>
        <fullName evidence="1">Putative acetolactate synthase, small subunit</fullName>
    </submittedName>
</protein>
<proteinExistence type="predicted"/>
<dbReference type="AlphaFoldDB" id="A0A2P6QMG4"/>
<gene>
    <name evidence="1" type="ORF">RchiOBHm_Chr5g0079411</name>
</gene>
<evidence type="ECO:0000313" key="2">
    <source>
        <dbReference type="Proteomes" id="UP000238479"/>
    </source>
</evidence>
<evidence type="ECO:0000313" key="1">
    <source>
        <dbReference type="EMBL" id="PRQ35382.1"/>
    </source>
</evidence>
<dbReference type="Proteomes" id="UP000238479">
    <property type="component" value="Chromosome 5"/>
</dbReference>
<dbReference type="STRING" id="74649.A0A2P6QMG4"/>